<dbReference type="Proteomes" id="UP000784294">
    <property type="component" value="Unassembled WGS sequence"/>
</dbReference>
<name>A0A3S4ZVA7_9PLAT</name>
<proteinExistence type="predicted"/>
<dbReference type="AlphaFoldDB" id="A0A3S4ZVA7"/>
<dbReference type="EMBL" id="CAAALY010048009">
    <property type="protein sequence ID" value="VEL20789.1"/>
    <property type="molecule type" value="Genomic_DNA"/>
</dbReference>
<protein>
    <submittedName>
        <fullName evidence="1">Uncharacterized protein</fullName>
    </submittedName>
</protein>
<keyword evidence="2" id="KW-1185">Reference proteome</keyword>
<evidence type="ECO:0000313" key="1">
    <source>
        <dbReference type="EMBL" id="VEL20789.1"/>
    </source>
</evidence>
<evidence type="ECO:0000313" key="2">
    <source>
        <dbReference type="Proteomes" id="UP000784294"/>
    </source>
</evidence>
<accession>A0A3S4ZVA7</accession>
<organism evidence="1 2">
    <name type="scientific">Protopolystoma xenopodis</name>
    <dbReference type="NCBI Taxonomy" id="117903"/>
    <lineage>
        <taxon>Eukaryota</taxon>
        <taxon>Metazoa</taxon>
        <taxon>Spiralia</taxon>
        <taxon>Lophotrochozoa</taxon>
        <taxon>Platyhelminthes</taxon>
        <taxon>Monogenea</taxon>
        <taxon>Polyopisthocotylea</taxon>
        <taxon>Polystomatidea</taxon>
        <taxon>Polystomatidae</taxon>
        <taxon>Protopolystoma</taxon>
    </lineage>
</organism>
<comment type="caution">
    <text evidence="1">The sequence shown here is derived from an EMBL/GenBank/DDBJ whole genome shotgun (WGS) entry which is preliminary data.</text>
</comment>
<reference evidence="1" key="1">
    <citation type="submission" date="2018-11" db="EMBL/GenBank/DDBJ databases">
        <authorList>
            <consortium name="Pathogen Informatics"/>
        </authorList>
    </citation>
    <scope>NUCLEOTIDE SEQUENCE</scope>
</reference>
<gene>
    <name evidence="1" type="ORF">PXEA_LOCUS14229</name>
</gene>
<sequence length="72" mass="8543">MLPMLLSLLLNRKKLRSYFNFIAVKNFEQKAFAPRKKNDLRISPGSSAWPEQENRHLEFRNAYQTPMVALNY</sequence>